<dbReference type="STRING" id="336988.NT96_03950"/>
<dbReference type="NCBIfam" id="NF000582">
    <property type="entry name" value="PRK00006.1"/>
    <property type="match status" value="1"/>
</dbReference>
<dbReference type="Proteomes" id="UP000004959">
    <property type="component" value="Chromosome"/>
</dbReference>
<protein>
    <submittedName>
        <fullName evidence="3">(3R)-hydroxymyristoyl-[acyl carrier protein] dehydratase</fullName>
    </submittedName>
</protein>
<dbReference type="PATRIC" id="fig|1045004.4.peg.153"/>
<dbReference type="PANTHER" id="PTHR30272:SF1">
    <property type="entry name" value="3-HYDROXYACYL-[ACYL-CARRIER-PROTEIN] DEHYDRATASE"/>
    <property type="match status" value="1"/>
</dbReference>
<dbReference type="InterPro" id="IPR013114">
    <property type="entry name" value="FabA_FabZ"/>
</dbReference>
<dbReference type="EMBL" id="AFVZ01000001">
    <property type="protein sequence ID" value="EHN58277.1"/>
    <property type="molecule type" value="Genomic_DNA"/>
</dbReference>
<dbReference type="AlphaFoldDB" id="G9WEV4"/>
<sequence>MLLNARQIADLIPNRYPIAWIDGVTKFTPDESITAVKNITVNEQFMQGRRDITAVPNILIIEMLAQAASILILKSPKFAHKTAYLGGIHSARFVRSLLPGEQVELSIELTKVRENMGVVDCTASVGTEQIASAQLLFVVSPEETASPEKDELVH</sequence>
<name>G9WEV4_9LACO</name>
<dbReference type="Gene3D" id="3.10.129.10">
    <property type="entry name" value="Hotdog Thioesterase"/>
    <property type="match status" value="1"/>
</dbReference>
<gene>
    <name evidence="3" type="ORF">OKIT_0150</name>
</gene>
<dbReference type="CDD" id="cd01288">
    <property type="entry name" value="FabZ"/>
    <property type="match status" value="1"/>
</dbReference>
<dbReference type="PANTHER" id="PTHR30272">
    <property type="entry name" value="3-HYDROXYACYL-[ACYL-CARRIER-PROTEIN] DEHYDRATASE"/>
    <property type="match status" value="1"/>
</dbReference>
<keyword evidence="2" id="KW-0456">Lyase</keyword>
<evidence type="ECO:0000256" key="2">
    <source>
        <dbReference type="ARBA" id="ARBA00023239"/>
    </source>
</evidence>
<evidence type="ECO:0000313" key="4">
    <source>
        <dbReference type="Proteomes" id="UP000004959"/>
    </source>
</evidence>
<reference evidence="3 4" key="1">
    <citation type="journal article" date="2012" name="PLoS ONE">
        <title>Functional divergence in the genus oenococcus as predicted by genome sequencing of the newly-described species, Oenococcus kitaharae.</title>
        <authorList>
            <person name="Borneman A.R."/>
            <person name="McCarthy J.M."/>
            <person name="Chambers P.J."/>
            <person name="Bartowsky E.J."/>
        </authorList>
    </citation>
    <scope>NUCLEOTIDE SEQUENCE [LARGE SCALE GENOMIC DNA]</scope>
    <source>
        <strain evidence="4">DSM17330</strain>
    </source>
</reference>
<dbReference type="SUPFAM" id="SSF54637">
    <property type="entry name" value="Thioesterase/thiol ester dehydrase-isomerase"/>
    <property type="match status" value="1"/>
</dbReference>
<accession>G9WEV4</accession>
<dbReference type="GO" id="GO:0016829">
    <property type="term" value="F:lyase activity"/>
    <property type="evidence" value="ECO:0007669"/>
    <property type="project" value="UniProtKB-KW"/>
</dbReference>
<dbReference type="RefSeq" id="WP_007744439.1">
    <property type="nucleotide sequence ID" value="NZ_CM001398.1"/>
</dbReference>
<evidence type="ECO:0000256" key="1">
    <source>
        <dbReference type="ARBA" id="ARBA00009174"/>
    </source>
</evidence>
<dbReference type="HOGENOM" id="CLU_078912_1_1_9"/>
<comment type="caution">
    <text evidence="3">The sequence shown here is derived from an EMBL/GenBank/DDBJ whole genome shotgun (WGS) entry which is preliminary data.</text>
</comment>
<evidence type="ECO:0000313" key="3">
    <source>
        <dbReference type="EMBL" id="EHN58277.1"/>
    </source>
</evidence>
<dbReference type="eggNOG" id="COG0764">
    <property type="taxonomic scope" value="Bacteria"/>
</dbReference>
<organism evidence="3 4">
    <name type="scientific">Oenococcus kitaharae DSM 17330</name>
    <dbReference type="NCBI Taxonomy" id="1045004"/>
    <lineage>
        <taxon>Bacteria</taxon>
        <taxon>Bacillati</taxon>
        <taxon>Bacillota</taxon>
        <taxon>Bacilli</taxon>
        <taxon>Lactobacillales</taxon>
        <taxon>Lactobacillaceae</taxon>
        <taxon>Oenococcus</taxon>
    </lineage>
</organism>
<dbReference type="OrthoDB" id="9772788at2"/>
<dbReference type="InterPro" id="IPR029069">
    <property type="entry name" value="HotDog_dom_sf"/>
</dbReference>
<proteinExistence type="inferred from homology"/>
<dbReference type="Pfam" id="PF07977">
    <property type="entry name" value="FabA"/>
    <property type="match status" value="1"/>
</dbReference>
<keyword evidence="4" id="KW-1185">Reference proteome</keyword>
<comment type="similarity">
    <text evidence="1">Belongs to the thioester dehydratase family. FabZ subfamily.</text>
</comment>